<evidence type="ECO:0000256" key="1">
    <source>
        <dbReference type="SAM" id="MobiDB-lite"/>
    </source>
</evidence>
<dbReference type="Proteomes" id="UP001614264">
    <property type="component" value="Unassembled WGS sequence"/>
</dbReference>
<keyword evidence="5" id="KW-1185">Reference proteome</keyword>
<dbReference type="Pfam" id="PF13340">
    <property type="entry name" value="DUF4096"/>
    <property type="match status" value="1"/>
</dbReference>
<proteinExistence type="predicted"/>
<sequence>MRERRYPSDTTDAEWAVLAPLLPVPACELPTGGRPEKHPRRNVIDAIRYVNDNGCKWRAVPVDFGIPWRTVYGFFQRWRASGALARIHAELHQMVRLHDGLNPRTVAVILDSQSVKGAETVGQDSRGFDGGKLINGRKRHLAVDMRGMALAVMVTKASPHDSIPARDQLFRLRLTHLELAVAWADSAYGGTLVDWSHTFLGITLKTVPRRKDQDGFAVLAKRWRVERAISWIMRARRNVRDYEGLISHSEAHIMWTFITLMVRRLTRPPRPPRAAPHPVEPAAMDDEPKPIRLRTLPPSAIRLAPAVLS</sequence>
<evidence type="ECO:0000259" key="2">
    <source>
        <dbReference type="Pfam" id="PF01609"/>
    </source>
</evidence>
<gene>
    <name evidence="4" type="ORF">AB4829_20025</name>
</gene>
<reference evidence="4 5" key="1">
    <citation type="submission" date="2024-07" db="EMBL/GenBank/DDBJ databases">
        <title>Whole genome sequencing of Prodigiosin pigment-producing Streptomyces salinarius isolated from rhizosphere soil of Arachis hypogaea.</title>
        <authorList>
            <person name="Vidhya A."/>
            <person name="Ramya S."/>
        </authorList>
    </citation>
    <scope>NUCLEOTIDE SEQUENCE [LARGE SCALE GENOMIC DNA]</scope>
    <source>
        <strain evidence="4 5">VRMG2420</strain>
    </source>
</reference>
<dbReference type="PANTHER" id="PTHR30007">
    <property type="entry name" value="PHP DOMAIN PROTEIN"/>
    <property type="match status" value="1"/>
</dbReference>
<dbReference type="PANTHER" id="PTHR30007:SF0">
    <property type="entry name" value="TRANSPOSASE"/>
    <property type="match status" value="1"/>
</dbReference>
<dbReference type="InterPro" id="IPR002559">
    <property type="entry name" value="Transposase_11"/>
</dbReference>
<evidence type="ECO:0000313" key="5">
    <source>
        <dbReference type="Proteomes" id="UP001614264"/>
    </source>
</evidence>
<name>A0ABW8BFI2_9ACTN</name>
<dbReference type="InterPro" id="IPR025161">
    <property type="entry name" value="IS402-like_dom"/>
</dbReference>
<feature type="domain" description="Insertion element IS402-like" evidence="3">
    <location>
        <begin position="11"/>
        <end position="88"/>
    </location>
</feature>
<accession>A0ABW8BFI2</accession>
<dbReference type="NCBIfam" id="NF033580">
    <property type="entry name" value="transpos_IS5_3"/>
    <property type="match status" value="1"/>
</dbReference>
<protein>
    <submittedName>
        <fullName evidence="4">IS5 family transposase</fullName>
    </submittedName>
</protein>
<feature type="domain" description="Transposase IS4-like" evidence="2">
    <location>
        <begin position="105"/>
        <end position="259"/>
    </location>
</feature>
<dbReference type="RefSeq" id="WP_399593505.1">
    <property type="nucleotide sequence ID" value="NZ_JBITPR010000044.1"/>
</dbReference>
<evidence type="ECO:0000259" key="3">
    <source>
        <dbReference type="Pfam" id="PF13340"/>
    </source>
</evidence>
<feature type="region of interest" description="Disordered" evidence="1">
    <location>
        <begin position="269"/>
        <end position="291"/>
    </location>
</feature>
<dbReference type="EMBL" id="JBITPR010000044">
    <property type="protein sequence ID" value="MFI7872875.1"/>
    <property type="molecule type" value="Genomic_DNA"/>
</dbReference>
<feature type="compositionally biased region" description="Pro residues" evidence="1">
    <location>
        <begin position="269"/>
        <end position="279"/>
    </location>
</feature>
<comment type="caution">
    <text evidence="4">The sequence shown here is derived from an EMBL/GenBank/DDBJ whole genome shotgun (WGS) entry which is preliminary data.</text>
</comment>
<organism evidence="4 5">
    <name type="scientific">Streptomyces salinarius</name>
    <dbReference type="NCBI Taxonomy" id="2762598"/>
    <lineage>
        <taxon>Bacteria</taxon>
        <taxon>Bacillati</taxon>
        <taxon>Actinomycetota</taxon>
        <taxon>Actinomycetes</taxon>
        <taxon>Kitasatosporales</taxon>
        <taxon>Streptomycetaceae</taxon>
        <taxon>Streptomyces</taxon>
    </lineage>
</organism>
<dbReference type="Pfam" id="PF01609">
    <property type="entry name" value="DDE_Tnp_1"/>
    <property type="match status" value="1"/>
</dbReference>
<evidence type="ECO:0000313" key="4">
    <source>
        <dbReference type="EMBL" id="MFI7872875.1"/>
    </source>
</evidence>